<evidence type="ECO:0000313" key="2">
    <source>
        <dbReference type="EMBL" id="KAG5565969.1"/>
    </source>
</evidence>
<name>A0AAV6LMR8_9ERIC</name>
<protein>
    <recommendedName>
        <fullName evidence="4">Transmembrane protein</fullName>
    </recommendedName>
</protein>
<keyword evidence="3" id="KW-1185">Reference proteome</keyword>
<evidence type="ECO:0000313" key="3">
    <source>
        <dbReference type="Proteomes" id="UP000823749"/>
    </source>
</evidence>
<dbReference type="AlphaFoldDB" id="A0AAV6LMR8"/>
<sequence length="113" mass="12327">MIHRKWSLLTGPAAILGGIVATVVVANFLFVKNFYYLMSRVCGCGGGEYMWCGGEDMMVMVVLVVVGSVAMVVCSKGGRWWKDGDSAGGGGRMTTVVVVERQRWWMAVQLCKL</sequence>
<keyword evidence="1" id="KW-1133">Transmembrane helix</keyword>
<keyword evidence="1" id="KW-0812">Transmembrane</keyword>
<comment type="caution">
    <text evidence="2">The sequence shown here is derived from an EMBL/GenBank/DDBJ whole genome shotgun (WGS) entry which is preliminary data.</text>
</comment>
<gene>
    <name evidence="2" type="ORF">RHGRI_001782</name>
</gene>
<evidence type="ECO:0000256" key="1">
    <source>
        <dbReference type="SAM" id="Phobius"/>
    </source>
</evidence>
<feature type="transmembrane region" description="Helical" evidence="1">
    <location>
        <begin position="57"/>
        <end position="74"/>
    </location>
</feature>
<dbReference type="EMBL" id="JACTNZ010000001">
    <property type="protein sequence ID" value="KAG5565969.1"/>
    <property type="molecule type" value="Genomic_DNA"/>
</dbReference>
<dbReference type="Proteomes" id="UP000823749">
    <property type="component" value="Chromosome 1"/>
</dbReference>
<proteinExistence type="predicted"/>
<feature type="transmembrane region" description="Helical" evidence="1">
    <location>
        <begin position="7"/>
        <end position="30"/>
    </location>
</feature>
<accession>A0AAV6LMR8</accession>
<reference evidence="2" key="1">
    <citation type="submission" date="2020-08" db="EMBL/GenBank/DDBJ databases">
        <title>Plant Genome Project.</title>
        <authorList>
            <person name="Zhang R.-G."/>
        </authorList>
    </citation>
    <scope>NUCLEOTIDE SEQUENCE</scope>
    <source>
        <strain evidence="2">WSP0</strain>
        <tissue evidence="2">Leaf</tissue>
    </source>
</reference>
<keyword evidence="1" id="KW-0472">Membrane</keyword>
<organism evidence="2 3">
    <name type="scientific">Rhododendron griersonianum</name>
    <dbReference type="NCBI Taxonomy" id="479676"/>
    <lineage>
        <taxon>Eukaryota</taxon>
        <taxon>Viridiplantae</taxon>
        <taxon>Streptophyta</taxon>
        <taxon>Embryophyta</taxon>
        <taxon>Tracheophyta</taxon>
        <taxon>Spermatophyta</taxon>
        <taxon>Magnoliopsida</taxon>
        <taxon>eudicotyledons</taxon>
        <taxon>Gunneridae</taxon>
        <taxon>Pentapetalae</taxon>
        <taxon>asterids</taxon>
        <taxon>Ericales</taxon>
        <taxon>Ericaceae</taxon>
        <taxon>Ericoideae</taxon>
        <taxon>Rhodoreae</taxon>
        <taxon>Rhododendron</taxon>
    </lineage>
</organism>
<evidence type="ECO:0008006" key="4">
    <source>
        <dbReference type="Google" id="ProtNLM"/>
    </source>
</evidence>